<dbReference type="PANTHER" id="PTHR21666:SF292">
    <property type="entry name" value="MUREIN DD-ENDOPEPTIDASE MEPM"/>
    <property type="match status" value="1"/>
</dbReference>
<evidence type="ECO:0000256" key="3">
    <source>
        <dbReference type="ARBA" id="ARBA00006646"/>
    </source>
</evidence>
<evidence type="ECO:0000313" key="11">
    <source>
        <dbReference type="EMBL" id="CAD6511092.1"/>
    </source>
</evidence>
<comment type="subcellular location">
    <subcellularLocation>
        <location evidence="2">Cell membrane</location>
        <topology evidence="2">Single-pass membrane protein</topology>
    </subcellularLocation>
</comment>
<name>A0A8E4EYK3_9ENTR</name>
<accession>A0A8E4EYK3</accession>
<dbReference type="PANTHER" id="PTHR21666">
    <property type="entry name" value="PEPTIDASE-RELATED"/>
    <property type="match status" value="1"/>
</dbReference>
<evidence type="ECO:0000256" key="1">
    <source>
        <dbReference type="ARBA" id="ARBA00001947"/>
    </source>
</evidence>
<dbReference type="KEGG" id="ptf:PROFFT_A_04460"/>
<reference evidence="11" key="1">
    <citation type="submission" date="2020-10" db="EMBL/GenBank/DDBJ databases">
        <authorList>
            <person name="Szabo G."/>
        </authorList>
    </citation>
    <scope>NUCLEOTIDE SEQUENCE</scope>
    <source>
        <strain evidence="11">PROFFT</strain>
    </source>
</reference>
<evidence type="ECO:0000256" key="5">
    <source>
        <dbReference type="ARBA" id="ARBA00022723"/>
    </source>
</evidence>
<dbReference type="Proteomes" id="UP000683585">
    <property type="component" value="Chromosome"/>
</dbReference>
<keyword evidence="12" id="KW-1185">Reference proteome</keyword>
<feature type="domain" description="LysM" evidence="10">
    <location>
        <begin position="96"/>
        <end position="141"/>
    </location>
</feature>
<dbReference type="RefSeq" id="WP_216782243.1">
    <property type="nucleotide sequence ID" value="NZ_LR890047.1"/>
</dbReference>
<keyword evidence="4" id="KW-0645">Protease</keyword>
<dbReference type="PROSITE" id="PS51782">
    <property type="entry name" value="LYSM"/>
    <property type="match status" value="1"/>
</dbReference>
<dbReference type="GO" id="GO:0046872">
    <property type="term" value="F:metal ion binding"/>
    <property type="evidence" value="ECO:0007669"/>
    <property type="project" value="UniProtKB-KW"/>
</dbReference>
<dbReference type="Pfam" id="PF19425">
    <property type="entry name" value="Csd3_N2"/>
    <property type="match status" value="1"/>
</dbReference>
<keyword evidence="9" id="KW-1133">Transmembrane helix</keyword>
<dbReference type="InterPro" id="IPR016047">
    <property type="entry name" value="M23ase_b-sheet_dom"/>
</dbReference>
<sequence>MQQIARSIALVYNNLPRLDKVILGSLAVITLAISIARPFLYQTREDKNTAKNIHTDNKQLCTLTTDDSKTLYKSALKDEMPSKSSEDKKDDSLETHNYVVASGDNISSILTQFGIDISGVSALAKYNPELYHLKKGDTISWVINDKSELQKLSWKENSSKIRTYNLIRNNFKEVITFDCGNRNNHIITGALKGNFVNSARTAGIKMHEINTIIKVLQWQMDFRKLHTGDQFAVLISHEYKNNRSEQSKLLGVRMRTGGKDYYAVRAQDGKFYDRQGSSLTQGFMRFPTRKKFRISSRFNPLRINPVTGHMAPHRGIDFAMPVGTPVFAVGDGEVMIARHGGAAGNYVVVRHGHQYKTRFMHLKRILVKPGQKVKRGEPIALSGNTGRSTGPHLHYEFWLNNHAINPLTAQLPCSYRLLGKTRKNYLALVRQVIPLLIC</sequence>
<proteinExistence type="inferred from homology"/>
<comment type="similarity">
    <text evidence="3">Belongs to the peptidase M23B family.</text>
</comment>
<evidence type="ECO:0000256" key="4">
    <source>
        <dbReference type="ARBA" id="ARBA00022670"/>
    </source>
</evidence>
<evidence type="ECO:0000256" key="8">
    <source>
        <dbReference type="ARBA" id="ARBA00023049"/>
    </source>
</evidence>
<dbReference type="AlphaFoldDB" id="A0A8E4EYK3"/>
<keyword evidence="9" id="KW-0472">Membrane</keyword>
<evidence type="ECO:0000256" key="6">
    <source>
        <dbReference type="ARBA" id="ARBA00022801"/>
    </source>
</evidence>
<dbReference type="CDD" id="cd12797">
    <property type="entry name" value="M23_peptidase"/>
    <property type="match status" value="1"/>
</dbReference>
<keyword evidence="9" id="KW-0812">Transmembrane</keyword>
<evidence type="ECO:0000256" key="7">
    <source>
        <dbReference type="ARBA" id="ARBA00022833"/>
    </source>
</evidence>
<dbReference type="InterPro" id="IPR018392">
    <property type="entry name" value="LysM"/>
</dbReference>
<organism evidence="11 12">
    <name type="scientific">Candidatus Profftia tarda</name>
    <dbReference type="NCBI Taxonomy" id="1177216"/>
    <lineage>
        <taxon>Bacteria</taxon>
        <taxon>Pseudomonadati</taxon>
        <taxon>Pseudomonadota</taxon>
        <taxon>Gammaproteobacteria</taxon>
        <taxon>Enterobacterales</taxon>
        <taxon>Enterobacteriaceae</taxon>
        <taxon>Candidatus Profftia</taxon>
    </lineage>
</organism>
<gene>
    <name evidence="11" type="primary">mepM</name>
    <name evidence="11" type="ORF">PROFFT_A_04460</name>
</gene>
<comment type="cofactor">
    <cofactor evidence="1">
        <name>Zn(2+)</name>
        <dbReference type="ChEBI" id="CHEBI:29105"/>
    </cofactor>
</comment>
<dbReference type="FunFam" id="2.70.70.10:FF:000002">
    <property type="entry name" value="Murein DD-endopeptidase MepM"/>
    <property type="match status" value="1"/>
</dbReference>
<keyword evidence="7" id="KW-0862">Zinc</keyword>
<protein>
    <submittedName>
        <fullName evidence="11">Murein DD-endopeptidase MepM</fullName>
        <ecNumber evidence="11">3.4.24.-</ecNumber>
    </submittedName>
</protein>
<dbReference type="InterPro" id="IPR045834">
    <property type="entry name" value="Csd3_N2"/>
</dbReference>
<feature type="transmembrane region" description="Helical" evidence="9">
    <location>
        <begin position="21"/>
        <end position="41"/>
    </location>
</feature>
<dbReference type="GO" id="GO:0004222">
    <property type="term" value="F:metalloendopeptidase activity"/>
    <property type="evidence" value="ECO:0007669"/>
    <property type="project" value="TreeGrafter"/>
</dbReference>
<dbReference type="CDD" id="cd00118">
    <property type="entry name" value="LysM"/>
    <property type="match status" value="1"/>
</dbReference>
<evidence type="ECO:0000256" key="2">
    <source>
        <dbReference type="ARBA" id="ARBA00004162"/>
    </source>
</evidence>
<keyword evidence="5" id="KW-0479">Metal-binding</keyword>
<keyword evidence="6 11" id="KW-0378">Hydrolase</keyword>
<keyword evidence="8" id="KW-0482">Metalloprotease</keyword>
<dbReference type="EMBL" id="LR890047">
    <property type="protein sequence ID" value="CAD6511092.1"/>
    <property type="molecule type" value="Genomic_DNA"/>
</dbReference>
<evidence type="ECO:0000256" key="9">
    <source>
        <dbReference type="SAM" id="Phobius"/>
    </source>
</evidence>
<dbReference type="GO" id="GO:0006508">
    <property type="term" value="P:proteolysis"/>
    <property type="evidence" value="ECO:0007669"/>
    <property type="project" value="UniProtKB-KW"/>
</dbReference>
<dbReference type="GO" id="GO:0005886">
    <property type="term" value="C:plasma membrane"/>
    <property type="evidence" value="ECO:0007669"/>
    <property type="project" value="UniProtKB-SubCell"/>
</dbReference>
<dbReference type="InterPro" id="IPR050570">
    <property type="entry name" value="Cell_wall_metabolism_enzyme"/>
</dbReference>
<dbReference type="NCBIfam" id="NF008652">
    <property type="entry name" value="PRK11649.1"/>
    <property type="match status" value="1"/>
</dbReference>
<evidence type="ECO:0000259" key="10">
    <source>
        <dbReference type="PROSITE" id="PS51782"/>
    </source>
</evidence>
<evidence type="ECO:0000313" key="12">
    <source>
        <dbReference type="Proteomes" id="UP000683585"/>
    </source>
</evidence>
<dbReference type="Pfam" id="PF01551">
    <property type="entry name" value="Peptidase_M23"/>
    <property type="match status" value="1"/>
</dbReference>
<dbReference type="EC" id="3.4.24.-" evidence="11"/>